<evidence type="ECO:0000313" key="1">
    <source>
        <dbReference type="EMBL" id="CEK99998.1"/>
    </source>
</evidence>
<reference evidence="1" key="1">
    <citation type="submission" date="2014-12" db="EMBL/GenBank/DDBJ databases">
        <title>Insight into the proteome of Arion vulgaris.</title>
        <authorList>
            <person name="Aradska J."/>
            <person name="Bulat T."/>
            <person name="Smidak R."/>
            <person name="Sarate P."/>
            <person name="Gangsoo J."/>
            <person name="Sialana F."/>
            <person name="Bilban M."/>
            <person name="Lubec G."/>
        </authorList>
    </citation>
    <scope>NUCLEOTIDE SEQUENCE</scope>
    <source>
        <tissue evidence="1">Skin</tissue>
    </source>
</reference>
<accession>A0A0B7C483</accession>
<organism evidence="1">
    <name type="scientific">Arion vulgaris</name>
    <dbReference type="NCBI Taxonomy" id="1028688"/>
    <lineage>
        <taxon>Eukaryota</taxon>
        <taxon>Metazoa</taxon>
        <taxon>Spiralia</taxon>
        <taxon>Lophotrochozoa</taxon>
        <taxon>Mollusca</taxon>
        <taxon>Gastropoda</taxon>
        <taxon>Heterobranchia</taxon>
        <taxon>Euthyneura</taxon>
        <taxon>Panpulmonata</taxon>
        <taxon>Eupulmonata</taxon>
        <taxon>Stylommatophora</taxon>
        <taxon>Helicina</taxon>
        <taxon>Arionoidea</taxon>
        <taxon>Arionidae</taxon>
        <taxon>Arion</taxon>
    </lineage>
</organism>
<name>A0A0B7C483_9EUPU</name>
<sequence>GLQKDDGFQLRHMLPFSYHFVSSFHLIRQVAPSQLKSLIVESNIASGSRLIDQHRIHGLSDRHQSLWSQHIP</sequence>
<dbReference type="EMBL" id="HACG01053127">
    <property type="protein sequence ID" value="CEK99998.1"/>
    <property type="molecule type" value="Transcribed_RNA"/>
</dbReference>
<gene>
    <name evidence="1" type="primary">ORF222613</name>
</gene>
<proteinExistence type="predicted"/>
<feature type="non-terminal residue" evidence="1">
    <location>
        <position position="1"/>
    </location>
</feature>
<protein>
    <submittedName>
        <fullName evidence="1">Uncharacterized protein</fullName>
    </submittedName>
</protein>
<dbReference type="AlphaFoldDB" id="A0A0B7C483"/>